<evidence type="ECO:0008006" key="4">
    <source>
        <dbReference type="Google" id="ProtNLM"/>
    </source>
</evidence>
<reference evidence="2" key="1">
    <citation type="submission" date="2022-05" db="EMBL/GenBank/DDBJ databases">
        <title>Genomic analysis of Brachybacterium sp. CBA3104.</title>
        <authorList>
            <person name="Roh S.W."/>
            <person name="Kim Y.B."/>
            <person name="Kim Y."/>
        </authorList>
    </citation>
    <scope>NUCLEOTIDE SEQUENCE</scope>
    <source>
        <strain evidence="2">CBA3104</strain>
    </source>
</reference>
<protein>
    <recommendedName>
        <fullName evidence="4">ABC transporter permease</fullName>
    </recommendedName>
</protein>
<feature type="transmembrane region" description="Helical" evidence="1">
    <location>
        <begin position="221"/>
        <end position="243"/>
    </location>
</feature>
<accession>A0ABY4NCC5</accession>
<feature type="transmembrane region" description="Helical" evidence="1">
    <location>
        <begin position="146"/>
        <end position="172"/>
    </location>
</feature>
<gene>
    <name evidence="2" type="ORF">M4486_09710</name>
</gene>
<proteinExistence type="predicted"/>
<dbReference type="Proteomes" id="UP001055868">
    <property type="component" value="Chromosome"/>
</dbReference>
<sequence length="252" mass="27437">MIKRYATSAVVAALIIATPAVYGTFAASDYVITDPSDYFLFSLGSALPLLFTFFAALLYVPVVLQETRSLGWLPIMARRGRVRYALSHVARPAAFGALAFGASIAFAAFWAFVVVPRSGWVTYSPGERMHPFTQQMTFSQFAQPGVWVFVLFLVVWVGFHGALYSVLFAALAMHLRNPFLAIIAGPAVLFLIGTALAIARLEVFMPDNAALPTDLIQGPVIQPMMTTGIMVLVVVGIVVYTTWSPRAPRALQ</sequence>
<keyword evidence="1" id="KW-0472">Membrane</keyword>
<keyword evidence="3" id="KW-1185">Reference proteome</keyword>
<dbReference type="EMBL" id="CP097218">
    <property type="protein sequence ID" value="UQN31522.1"/>
    <property type="molecule type" value="Genomic_DNA"/>
</dbReference>
<organism evidence="2 3">
    <name type="scientific">Brachybacterium kimchii</name>
    <dbReference type="NCBI Taxonomy" id="2942909"/>
    <lineage>
        <taxon>Bacteria</taxon>
        <taxon>Bacillati</taxon>
        <taxon>Actinomycetota</taxon>
        <taxon>Actinomycetes</taxon>
        <taxon>Micrococcales</taxon>
        <taxon>Dermabacteraceae</taxon>
        <taxon>Brachybacterium</taxon>
    </lineage>
</organism>
<evidence type="ECO:0000313" key="2">
    <source>
        <dbReference type="EMBL" id="UQN31522.1"/>
    </source>
</evidence>
<feature type="transmembrane region" description="Helical" evidence="1">
    <location>
        <begin position="85"/>
        <end position="113"/>
    </location>
</feature>
<dbReference type="RefSeq" id="WP_249480930.1">
    <property type="nucleotide sequence ID" value="NZ_CP097218.1"/>
</dbReference>
<keyword evidence="1" id="KW-1133">Transmembrane helix</keyword>
<feature type="transmembrane region" description="Helical" evidence="1">
    <location>
        <begin position="179"/>
        <end position="201"/>
    </location>
</feature>
<evidence type="ECO:0000313" key="3">
    <source>
        <dbReference type="Proteomes" id="UP001055868"/>
    </source>
</evidence>
<evidence type="ECO:0000256" key="1">
    <source>
        <dbReference type="SAM" id="Phobius"/>
    </source>
</evidence>
<feature type="transmembrane region" description="Helical" evidence="1">
    <location>
        <begin position="39"/>
        <end position="64"/>
    </location>
</feature>
<keyword evidence="1" id="KW-0812">Transmembrane</keyword>
<name>A0ABY4NCC5_9MICO</name>